<name>A0A292PW55_9PEZI</name>
<gene>
    <name evidence="1" type="ORF">GSTUAT00005011001</name>
</gene>
<evidence type="ECO:0000313" key="2">
    <source>
        <dbReference type="Proteomes" id="UP001412239"/>
    </source>
</evidence>
<dbReference type="Proteomes" id="UP001412239">
    <property type="component" value="Unassembled WGS sequence"/>
</dbReference>
<feature type="non-terminal residue" evidence="1">
    <location>
        <position position="52"/>
    </location>
</feature>
<proteinExistence type="predicted"/>
<accession>A0A292PW55</accession>
<organism evidence="1 2">
    <name type="scientific">Tuber aestivum</name>
    <name type="common">summer truffle</name>
    <dbReference type="NCBI Taxonomy" id="59557"/>
    <lineage>
        <taxon>Eukaryota</taxon>
        <taxon>Fungi</taxon>
        <taxon>Dikarya</taxon>
        <taxon>Ascomycota</taxon>
        <taxon>Pezizomycotina</taxon>
        <taxon>Pezizomycetes</taxon>
        <taxon>Pezizales</taxon>
        <taxon>Tuberaceae</taxon>
        <taxon>Tuber</taxon>
    </lineage>
</organism>
<keyword evidence="2" id="KW-1185">Reference proteome</keyword>
<dbReference type="AlphaFoldDB" id="A0A292PW55"/>
<evidence type="ECO:0000313" key="1">
    <source>
        <dbReference type="EMBL" id="CUS10868.1"/>
    </source>
</evidence>
<reference evidence="1" key="1">
    <citation type="submission" date="2015-10" db="EMBL/GenBank/DDBJ databases">
        <authorList>
            <person name="Regsiter A."/>
            <person name="william w."/>
        </authorList>
    </citation>
    <scope>NUCLEOTIDE SEQUENCE</scope>
    <source>
        <strain evidence="1">Montdore</strain>
    </source>
</reference>
<feature type="non-terminal residue" evidence="1">
    <location>
        <position position="1"/>
    </location>
</feature>
<sequence>LLEYVLFRALRWQLQKLWLCGPTRKRMDGKLPRAIMSSREISFERSGILAMR</sequence>
<dbReference type="EMBL" id="LN891037">
    <property type="protein sequence ID" value="CUS10868.1"/>
    <property type="molecule type" value="Genomic_DNA"/>
</dbReference>
<protein>
    <submittedName>
        <fullName evidence="1">Uncharacterized protein</fullName>
    </submittedName>
</protein>